<reference evidence="3" key="1">
    <citation type="submission" date="2018-02" db="EMBL/GenBank/DDBJ databases">
        <authorList>
            <person name="Cohen D.B."/>
            <person name="Kent A.D."/>
        </authorList>
    </citation>
    <scope>NUCLEOTIDE SEQUENCE</scope>
</reference>
<organism evidence="3">
    <name type="scientific">Fagus sylvatica</name>
    <name type="common">Beechnut</name>
    <dbReference type="NCBI Taxonomy" id="28930"/>
    <lineage>
        <taxon>Eukaryota</taxon>
        <taxon>Viridiplantae</taxon>
        <taxon>Streptophyta</taxon>
        <taxon>Embryophyta</taxon>
        <taxon>Tracheophyta</taxon>
        <taxon>Spermatophyta</taxon>
        <taxon>Magnoliopsida</taxon>
        <taxon>eudicotyledons</taxon>
        <taxon>Gunneridae</taxon>
        <taxon>Pentapetalae</taxon>
        <taxon>rosids</taxon>
        <taxon>fabids</taxon>
        <taxon>Fagales</taxon>
        <taxon>Fagaceae</taxon>
        <taxon>Fagus</taxon>
    </lineage>
</organism>
<evidence type="ECO:0000259" key="2">
    <source>
        <dbReference type="Pfam" id="PF03732"/>
    </source>
</evidence>
<evidence type="ECO:0000256" key="1">
    <source>
        <dbReference type="SAM" id="MobiDB-lite"/>
    </source>
</evidence>
<gene>
    <name evidence="3" type="ORF">FSB_LOCUS26884</name>
</gene>
<dbReference type="EMBL" id="OIVN01001924">
    <property type="protein sequence ID" value="SPC99002.1"/>
    <property type="molecule type" value="Genomic_DNA"/>
</dbReference>
<feature type="compositionally biased region" description="Polar residues" evidence="1">
    <location>
        <begin position="567"/>
        <end position="576"/>
    </location>
</feature>
<name>A0A2N9GHD9_FAGSY</name>
<proteinExistence type="predicted"/>
<feature type="domain" description="Retrotransposon gag" evidence="2">
    <location>
        <begin position="76"/>
        <end position="160"/>
    </location>
</feature>
<feature type="region of interest" description="Disordered" evidence="1">
    <location>
        <begin position="358"/>
        <end position="394"/>
    </location>
</feature>
<dbReference type="Pfam" id="PF03732">
    <property type="entry name" value="Retrotrans_gag"/>
    <property type="match status" value="1"/>
</dbReference>
<dbReference type="PANTHER" id="PTHR33437">
    <property type="entry name" value="OS06G0361200 PROTEIN"/>
    <property type="match status" value="1"/>
</dbReference>
<dbReference type="PANTHER" id="PTHR33437:SF2">
    <property type="entry name" value="OS06G0361200 PROTEIN"/>
    <property type="match status" value="1"/>
</dbReference>
<feature type="compositionally biased region" description="Polar residues" evidence="1">
    <location>
        <begin position="381"/>
        <end position="393"/>
    </location>
</feature>
<accession>A0A2N9GHD9</accession>
<dbReference type="AlphaFoldDB" id="A0A2N9GHD9"/>
<sequence length="576" mass="65197">MNQLVKKKVKEAKEKEEDNHMITKPYPAWIDSVPYTPGFSQPDFKMFDGTGDPHPHLAHFLVRCGPVAQNGALCLRLFVQSLGGAAFTWYAHLSEESIPTWEARVSEFSNTQRRVGVPEQLKTKQRDNEPVTEFIARWRPPTFACPQKFTQQELLKMCMNNFRHDLSSILLPQTFKGFDDLCTKAHDVEAHLSKRRRPTKYLNILLRLGLQRKPVPHSEFPGPFFLVSFSEVTGQERECRVPHNMTRRIGMGIHLCCRTTSVFFKAVVSGRSSIAVGGQCDSQGVQGKLIFGKRCCAMSVFGQYGKPGRRVVVGALEWVCLIVSRRLISEAKPLVPRCGSVPVRKAVVLLVVGSGSLSGKRRESMRDGSRTGFRPNRTRSQRVQSNSVTSLRAGSSLKGMGGHFFIALRREIEDEDLLTQCGHWMKKTEKRTTHRKGIPQEHQSPPANIYLHEADLWIERKMQERKMKYEIKKRCFGSVRYADGEYAAEQPQGLPAVIAELTRWVAQNLELTFQSEINVGSRLSEKHRLKRRITKCNTTRGEPSACAKEEANQSEWRQGGEAKERFSSLQAASNNG</sequence>
<evidence type="ECO:0000313" key="3">
    <source>
        <dbReference type="EMBL" id="SPC99002.1"/>
    </source>
</evidence>
<protein>
    <recommendedName>
        <fullName evidence="2">Retrotransposon gag domain-containing protein</fullName>
    </recommendedName>
</protein>
<feature type="compositionally biased region" description="Basic and acidic residues" evidence="1">
    <location>
        <begin position="360"/>
        <end position="369"/>
    </location>
</feature>
<feature type="region of interest" description="Disordered" evidence="1">
    <location>
        <begin position="540"/>
        <end position="576"/>
    </location>
</feature>
<dbReference type="InterPro" id="IPR005162">
    <property type="entry name" value="Retrotrans_gag_dom"/>
</dbReference>